<dbReference type="AlphaFoldDB" id="A0A2S2NDM2"/>
<reference evidence="2" key="1">
    <citation type="submission" date="2018-04" db="EMBL/GenBank/DDBJ databases">
        <title>Transcriptome of Schizaphis graminum biotype I.</title>
        <authorList>
            <person name="Scully E.D."/>
            <person name="Geib S.M."/>
            <person name="Palmer N.A."/>
            <person name="Koch K."/>
            <person name="Bradshaw J."/>
            <person name="Heng-Moss T."/>
            <person name="Sarath G."/>
        </authorList>
    </citation>
    <scope>NUCLEOTIDE SEQUENCE</scope>
</reference>
<evidence type="ECO:0000256" key="1">
    <source>
        <dbReference type="SAM" id="SignalP"/>
    </source>
</evidence>
<evidence type="ECO:0000313" key="2">
    <source>
        <dbReference type="EMBL" id="MBY15270.1"/>
    </source>
</evidence>
<proteinExistence type="predicted"/>
<feature type="signal peptide" evidence="1">
    <location>
        <begin position="1"/>
        <end position="20"/>
    </location>
</feature>
<feature type="chain" id="PRO_5015653643" evidence="1">
    <location>
        <begin position="21"/>
        <end position="139"/>
    </location>
</feature>
<accession>A0A2S2NDM2</accession>
<keyword evidence="1" id="KW-0732">Signal</keyword>
<protein>
    <submittedName>
        <fullName evidence="2">Uncharacterized protein</fullName>
    </submittedName>
</protein>
<organism evidence="2">
    <name type="scientific">Schizaphis graminum</name>
    <name type="common">Green bug aphid</name>
    <dbReference type="NCBI Taxonomy" id="13262"/>
    <lineage>
        <taxon>Eukaryota</taxon>
        <taxon>Metazoa</taxon>
        <taxon>Ecdysozoa</taxon>
        <taxon>Arthropoda</taxon>
        <taxon>Hexapoda</taxon>
        <taxon>Insecta</taxon>
        <taxon>Pterygota</taxon>
        <taxon>Neoptera</taxon>
        <taxon>Paraneoptera</taxon>
        <taxon>Hemiptera</taxon>
        <taxon>Sternorrhyncha</taxon>
        <taxon>Aphidomorpha</taxon>
        <taxon>Aphidoidea</taxon>
        <taxon>Aphididae</taxon>
        <taxon>Aphidini</taxon>
        <taxon>Schizaphis</taxon>
    </lineage>
</organism>
<name>A0A2S2NDM2_SCHGA</name>
<dbReference type="EMBL" id="GGMR01002651">
    <property type="protein sequence ID" value="MBY15270.1"/>
    <property type="molecule type" value="Transcribed_RNA"/>
</dbReference>
<sequence length="139" mass="15834">MLMLLTTVISCLCMMDLGTAISVPTGKTTPIEPAVPEPKIIPVPGSYLAPPAPVHEYSEERPEPPPLDPSYVPIPYNFIEYLAPQSLILVPMKIKFQKPYSKYEKYPLTATKYQKLIKNENMRRKYYSNIPQPNYFPSN</sequence>
<gene>
    <name evidence="2" type="ORF">g.86977</name>
</gene>